<gene>
    <name evidence="7" type="primary">COF1</name>
    <name evidence="7" type="ORF">K7432_002682</name>
</gene>
<evidence type="ECO:0000256" key="5">
    <source>
        <dbReference type="ARBA" id="ARBA00032427"/>
    </source>
</evidence>
<comment type="similarity">
    <text evidence="2">Belongs to the actin-binding proteins ADF family.</text>
</comment>
<dbReference type="PANTHER" id="PTHR11913">
    <property type="entry name" value="COFILIN-RELATED"/>
    <property type="match status" value="1"/>
</dbReference>
<reference evidence="7 8" key="1">
    <citation type="submission" date="2023-04" db="EMBL/GenBank/DDBJ databases">
        <title>Genome of Basidiobolus ranarum AG-B5.</title>
        <authorList>
            <person name="Stajich J.E."/>
            <person name="Carter-House D."/>
            <person name="Gryganskyi A."/>
        </authorList>
    </citation>
    <scope>NUCLEOTIDE SEQUENCE [LARGE SCALE GENOMIC DNA]</scope>
    <source>
        <strain evidence="7 8">AG-B5</strain>
    </source>
</reference>
<accession>A0ABR2X170</accession>
<dbReference type="PROSITE" id="PS51263">
    <property type="entry name" value="ADF_H"/>
    <property type="match status" value="1"/>
</dbReference>
<dbReference type="Gene3D" id="3.40.20.10">
    <property type="entry name" value="Severin"/>
    <property type="match status" value="1"/>
</dbReference>
<dbReference type="Proteomes" id="UP001479436">
    <property type="component" value="Unassembled WGS sequence"/>
</dbReference>
<protein>
    <recommendedName>
        <fullName evidence="3">Cofilin</fullName>
    </recommendedName>
    <alternativeName>
        <fullName evidence="5">Actin-depolymerizing factor 1</fullName>
    </alternativeName>
</protein>
<dbReference type="Pfam" id="PF00241">
    <property type="entry name" value="Cofilin_ADF"/>
    <property type="match status" value="1"/>
</dbReference>
<feature type="domain" description="ADF-H" evidence="6">
    <location>
        <begin position="3"/>
        <end position="135"/>
    </location>
</feature>
<keyword evidence="4" id="KW-0009">Actin-binding</keyword>
<evidence type="ECO:0000256" key="1">
    <source>
        <dbReference type="ARBA" id="ARBA00004109"/>
    </source>
</evidence>
<comment type="caution">
    <text evidence="7">The sequence shown here is derived from an EMBL/GenBank/DDBJ whole genome shotgun (WGS) entry which is preliminary data.</text>
</comment>
<evidence type="ECO:0000256" key="4">
    <source>
        <dbReference type="ARBA" id="ARBA00023203"/>
    </source>
</evidence>
<keyword evidence="8" id="KW-1185">Reference proteome</keyword>
<proteinExistence type="inferred from homology"/>
<dbReference type="CDD" id="cd11286">
    <property type="entry name" value="ADF_cofilin_like"/>
    <property type="match status" value="1"/>
</dbReference>
<dbReference type="EMBL" id="JASJQH010000074">
    <property type="protein sequence ID" value="KAK9767499.1"/>
    <property type="molecule type" value="Genomic_DNA"/>
</dbReference>
<sequence length="139" mass="15854">MSSGLLVNDDCLEKFQLLKLKKQYKYIIYKLSDDNTEIVVEVASEDGSYDDFINALPENECRYAVLDLEYEKPGEGLRNKICFYSWSPDTSKVKQKMVFASSKIALRKKLVGIAAEIQGTEYDEVSLETVLDKVSRSTF</sequence>
<dbReference type="SUPFAM" id="SSF55753">
    <property type="entry name" value="Actin depolymerizing proteins"/>
    <property type="match status" value="1"/>
</dbReference>
<evidence type="ECO:0000259" key="6">
    <source>
        <dbReference type="PROSITE" id="PS51263"/>
    </source>
</evidence>
<dbReference type="InterPro" id="IPR029006">
    <property type="entry name" value="ADF-H/Gelsolin-like_dom_sf"/>
</dbReference>
<comment type="subcellular location">
    <subcellularLocation>
        <location evidence="1">Nucleus matrix</location>
    </subcellularLocation>
</comment>
<dbReference type="InterPro" id="IPR017904">
    <property type="entry name" value="ADF/Cofilin"/>
</dbReference>
<name>A0ABR2X170_9FUNG</name>
<dbReference type="SMART" id="SM00102">
    <property type="entry name" value="ADF"/>
    <property type="match status" value="1"/>
</dbReference>
<evidence type="ECO:0000256" key="2">
    <source>
        <dbReference type="ARBA" id="ARBA00006844"/>
    </source>
</evidence>
<evidence type="ECO:0000313" key="7">
    <source>
        <dbReference type="EMBL" id="KAK9767499.1"/>
    </source>
</evidence>
<evidence type="ECO:0000313" key="8">
    <source>
        <dbReference type="Proteomes" id="UP001479436"/>
    </source>
</evidence>
<evidence type="ECO:0000256" key="3">
    <source>
        <dbReference type="ARBA" id="ARBA00015630"/>
    </source>
</evidence>
<dbReference type="InterPro" id="IPR002108">
    <property type="entry name" value="ADF-H"/>
</dbReference>
<organism evidence="7 8">
    <name type="scientific">Basidiobolus ranarum</name>
    <dbReference type="NCBI Taxonomy" id="34480"/>
    <lineage>
        <taxon>Eukaryota</taxon>
        <taxon>Fungi</taxon>
        <taxon>Fungi incertae sedis</taxon>
        <taxon>Zoopagomycota</taxon>
        <taxon>Entomophthoromycotina</taxon>
        <taxon>Basidiobolomycetes</taxon>
        <taxon>Basidiobolales</taxon>
        <taxon>Basidiobolaceae</taxon>
        <taxon>Basidiobolus</taxon>
    </lineage>
</organism>